<sequence length="258" mass="29903">MPQSAFIGSSSPSFAEPLCLTKKRDTWSQDMPGSTDYDWYLQKIDGEMVSSPEQENVLSTNTAIVHETTSPEAEERVSFDEDYWWDRSLTPSVERYESDEDYNDSSLNVTNAVKKQSKLNRNTEVLKISKRSKSATKSHRERYRKERQASWNTQSQVSDSVLRTVLEENERLKHRNTELSHTNELLKNQVESAYAWNTHLIETIKGNTSSLFEKKLDEEARLKCEIQRIFGNVMTRDQQMNSRLNHLQNEISSIKSAL</sequence>
<organism evidence="2 3">
    <name type="scientific">Kwoniella dendrophila CBS 6074</name>
    <dbReference type="NCBI Taxonomy" id="1295534"/>
    <lineage>
        <taxon>Eukaryota</taxon>
        <taxon>Fungi</taxon>
        <taxon>Dikarya</taxon>
        <taxon>Basidiomycota</taxon>
        <taxon>Agaricomycotina</taxon>
        <taxon>Tremellomycetes</taxon>
        <taxon>Tremellales</taxon>
        <taxon>Cryptococcaceae</taxon>
        <taxon>Kwoniella</taxon>
    </lineage>
</organism>
<feature type="compositionally biased region" description="Basic residues" evidence="1">
    <location>
        <begin position="128"/>
        <end position="142"/>
    </location>
</feature>
<evidence type="ECO:0000313" key="3">
    <source>
        <dbReference type="Proteomes" id="UP001355207"/>
    </source>
</evidence>
<dbReference type="RefSeq" id="XP_066078958.1">
    <property type="nucleotide sequence ID" value="XM_066222861.1"/>
</dbReference>
<evidence type="ECO:0000256" key="1">
    <source>
        <dbReference type="SAM" id="MobiDB-lite"/>
    </source>
</evidence>
<dbReference type="Proteomes" id="UP001355207">
    <property type="component" value="Chromosome 10"/>
</dbReference>
<gene>
    <name evidence="2" type="ORF">L201_007150</name>
</gene>
<protein>
    <recommendedName>
        <fullName evidence="4">BZIP domain-containing protein</fullName>
    </recommendedName>
</protein>
<dbReference type="GeneID" id="91097819"/>
<evidence type="ECO:0000313" key="2">
    <source>
        <dbReference type="EMBL" id="WWC92196.1"/>
    </source>
</evidence>
<dbReference type="EMBL" id="CP144107">
    <property type="protein sequence ID" value="WWC92196.1"/>
    <property type="molecule type" value="Genomic_DNA"/>
</dbReference>
<name>A0AAX4K3M8_9TREE</name>
<proteinExistence type="predicted"/>
<feature type="region of interest" description="Disordered" evidence="1">
    <location>
        <begin position="128"/>
        <end position="155"/>
    </location>
</feature>
<accession>A0AAX4K3M8</accession>
<evidence type="ECO:0008006" key="4">
    <source>
        <dbReference type="Google" id="ProtNLM"/>
    </source>
</evidence>
<keyword evidence="3" id="KW-1185">Reference proteome</keyword>
<reference evidence="2 3" key="1">
    <citation type="submission" date="2024-01" db="EMBL/GenBank/DDBJ databases">
        <title>Comparative genomics of Cryptococcus and Kwoniella reveals pathogenesis evolution and contrasting modes of karyotype evolution via chromosome fusion or intercentromeric recombination.</title>
        <authorList>
            <person name="Coelho M.A."/>
            <person name="David-Palma M."/>
            <person name="Shea T."/>
            <person name="Bowers K."/>
            <person name="McGinley-Smith S."/>
            <person name="Mohammad A.W."/>
            <person name="Gnirke A."/>
            <person name="Yurkov A.M."/>
            <person name="Nowrousian M."/>
            <person name="Sun S."/>
            <person name="Cuomo C.A."/>
            <person name="Heitman J."/>
        </authorList>
    </citation>
    <scope>NUCLEOTIDE SEQUENCE [LARGE SCALE GENOMIC DNA]</scope>
    <source>
        <strain evidence="2 3">CBS 6074</strain>
    </source>
</reference>
<dbReference type="AlphaFoldDB" id="A0AAX4K3M8"/>